<reference evidence="2 3" key="1">
    <citation type="submission" date="2022-04" db="EMBL/GenBank/DDBJ databases">
        <title>Pseudomonas knackmussii B09-2.</title>
        <authorList>
            <person name="Deng Y."/>
        </authorList>
    </citation>
    <scope>NUCLEOTIDE SEQUENCE [LARGE SCALE GENOMIC DNA]</scope>
    <source>
        <strain evidence="2 3">B09-2</strain>
    </source>
</reference>
<gene>
    <name evidence="2" type="ORF">M0M42_01430</name>
</gene>
<sequence length="225" mass="24146">MRLISLRTFLVLAAVALTTGCATQKAPYDYSAFERNNPASIVVLPPVNTSPDIKASYSVLSQVTYPLAEAGYYVLPVAVVDETFKQNGLMNADEMHMAPPAKLREIFGADAALYMEVSRYGSSYKVLTSEVAVEASGKLVDLRSGDVLWEGRALASTAENQNNSGGGLVGMLISAAVNQIVNSLSDRSHEVAGITSHRLLTANRPDGILSGPRSPLYKQNRLANR</sequence>
<evidence type="ECO:0000256" key="1">
    <source>
        <dbReference type="SAM" id="MobiDB-lite"/>
    </source>
</evidence>
<protein>
    <submittedName>
        <fullName evidence="2">DUF799 domain-containing protein</fullName>
    </submittedName>
</protein>
<evidence type="ECO:0000313" key="3">
    <source>
        <dbReference type="Proteomes" id="UP000831189"/>
    </source>
</evidence>
<dbReference type="InterPro" id="IPR008517">
    <property type="entry name" value="GNA1162-like"/>
</dbReference>
<feature type="region of interest" description="Disordered" evidence="1">
    <location>
        <begin position="204"/>
        <end position="225"/>
    </location>
</feature>
<dbReference type="Pfam" id="PF05643">
    <property type="entry name" value="GNA1162-like"/>
    <property type="match status" value="1"/>
</dbReference>
<proteinExistence type="predicted"/>
<evidence type="ECO:0000313" key="2">
    <source>
        <dbReference type="EMBL" id="UPQ83104.1"/>
    </source>
</evidence>
<dbReference type="EMBL" id="CP096208">
    <property type="protein sequence ID" value="UPQ83104.1"/>
    <property type="molecule type" value="Genomic_DNA"/>
</dbReference>
<organism evidence="2 3">
    <name type="scientific">Pseudomonas knackmussii</name>
    <dbReference type="NCBI Taxonomy" id="65741"/>
    <lineage>
        <taxon>Bacteria</taxon>
        <taxon>Pseudomonadati</taxon>
        <taxon>Pseudomonadota</taxon>
        <taxon>Gammaproteobacteria</taxon>
        <taxon>Pseudomonadales</taxon>
        <taxon>Pseudomonadaceae</taxon>
        <taxon>Pseudomonas</taxon>
    </lineage>
</organism>
<dbReference type="PROSITE" id="PS51257">
    <property type="entry name" value="PROKAR_LIPOPROTEIN"/>
    <property type="match status" value="1"/>
</dbReference>
<keyword evidence="3" id="KW-1185">Reference proteome</keyword>
<dbReference type="Gene3D" id="3.40.50.10610">
    <property type="entry name" value="ABC-type transport auxiliary lipoprotein component"/>
    <property type="match status" value="1"/>
</dbReference>
<name>A0ABY4KQZ2_9PSED</name>
<dbReference type="Proteomes" id="UP000831189">
    <property type="component" value="Chromosome"/>
</dbReference>
<accession>A0ABY4KQZ2</accession>